<keyword evidence="2" id="KW-1185">Reference proteome</keyword>
<reference evidence="1" key="1">
    <citation type="submission" date="2021-10" db="EMBL/GenBank/DDBJ databases">
        <title>Psilocybe cubensis genome.</title>
        <authorList>
            <person name="Mckernan K.J."/>
            <person name="Crawford S."/>
            <person name="Trippe A."/>
            <person name="Kane L.T."/>
            <person name="Mclaughlin S."/>
        </authorList>
    </citation>
    <scope>NUCLEOTIDE SEQUENCE</scope>
    <source>
        <strain evidence="1">MGC-MH-2018</strain>
    </source>
</reference>
<organism evidence="1 2">
    <name type="scientific">Psilocybe cubensis</name>
    <name type="common">Psychedelic mushroom</name>
    <name type="synonym">Stropharia cubensis</name>
    <dbReference type="NCBI Taxonomy" id="181762"/>
    <lineage>
        <taxon>Eukaryota</taxon>
        <taxon>Fungi</taxon>
        <taxon>Dikarya</taxon>
        <taxon>Basidiomycota</taxon>
        <taxon>Agaricomycotina</taxon>
        <taxon>Agaricomycetes</taxon>
        <taxon>Agaricomycetidae</taxon>
        <taxon>Agaricales</taxon>
        <taxon>Agaricineae</taxon>
        <taxon>Strophariaceae</taxon>
        <taxon>Psilocybe</taxon>
    </lineage>
</organism>
<accession>A0ACB8H1Q8</accession>
<sequence length="323" mass="36440">MFYESLKCETVFYQWWLMRPMLCRIGVLAFEKNTEHWEFSALYCQKTFQWLLCQLPFLREFVTTPVLLVEKLAYECDLTKIGSSVISTVKAKKTKNIREATIYPKATDKDYAINHGSRRGAHGAHNTTLDSNCDVPVDLHAIDKEGAVDPELRKVILEWRKSLWHRDFGDSMFGPSGILSNNAVNKLASYGAILRLTKLNEILGGNWPWFGKYGDELLALFRTTVIAPAKPKPSRAQTTAKRTLDGIMGVRENFPAMARIVDNPTDAVPPDYTLPAFQAVRNAHKAAVPGVTDEQAVVALKAIWHAMNEVQKAALSYPNPDWR</sequence>
<name>A0ACB8H1Q8_PSICU</name>
<evidence type="ECO:0000313" key="2">
    <source>
        <dbReference type="Proteomes" id="UP000664032"/>
    </source>
</evidence>
<evidence type="ECO:0000313" key="1">
    <source>
        <dbReference type="EMBL" id="KAH9481945.1"/>
    </source>
</evidence>
<dbReference type="Proteomes" id="UP000664032">
    <property type="component" value="Unassembled WGS sequence"/>
</dbReference>
<protein>
    <submittedName>
        <fullName evidence="1">Uncharacterized protein</fullName>
    </submittedName>
</protein>
<comment type="caution">
    <text evidence="1">The sequence shown here is derived from an EMBL/GenBank/DDBJ whole genome shotgun (WGS) entry which is preliminary data.</text>
</comment>
<proteinExistence type="predicted"/>
<gene>
    <name evidence="1" type="ORF">JR316_0006475</name>
</gene>
<dbReference type="EMBL" id="JAFIQS020000005">
    <property type="protein sequence ID" value="KAH9481945.1"/>
    <property type="molecule type" value="Genomic_DNA"/>
</dbReference>